<dbReference type="Proteomes" id="UP001596484">
    <property type="component" value="Unassembled WGS sequence"/>
</dbReference>
<keyword evidence="3" id="KW-1185">Reference proteome</keyword>
<dbReference type="InterPro" id="IPR039569">
    <property type="entry name" value="FAS1-like_DH_region"/>
</dbReference>
<dbReference type="Gene3D" id="3.10.129.10">
    <property type="entry name" value="Hotdog Thioesterase"/>
    <property type="match status" value="2"/>
</dbReference>
<evidence type="ECO:0000259" key="1">
    <source>
        <dbReference type="Pfam" id="PF13452"/>
    </source>
</evidence>
<dbReference type="InterPro" id="IPR029069">
    <property type="entry name" value="HotDog_dom_sf"/>
</dbReference>
<evidence type="ECO:0000313" key="2">
    <source>
        <dbReference type="EMBL" id="MFC7448441.1"/>
    </source>
</evidence>
<organism evidence="2 3">
    <name type="scientific">Rhodococcus daqingensis</name>
    <dbReference type="NCBI Taxonomy" id="2479363"/>
    <lineage>
        <taxon>Bacteria</taxon>
        <taxon>Bacillati</taxon>
        <taxon>Actinomycetota</taxon>
        <taxon>Actinomycetes</taxon>
        <taxon>Mycobacteriales</taxon>
        <taxon>Nocardiaceae</taxon>
        <taxon>Rhodococcus</taxon>
    </lineage>
</organism>
<reference evidence="3" key="1">
    <citation type="journal article" date="2019" name="Int. J. Syst. Evol. Microbiol.">
        <title>The Global Catalogue of Microorganisms (GCM) 10K type strain sequencing project: providing services to taxonomists for standard genome sequencing and annotation.</title>
        <authorList>
            <consortium name="The Broad Institute Genomics Platform"/>
            <consortium name="The Broad Institute Genome Sequencing Center for Infectious Disease"/>
            <person name="Wu L."/>
            <person name="Ma J."/>
        </authorList>
    </citation>
    <scope>NUCLEOTIDE SEQUENCE [LARGE SCALE GENOMIC DNA]</scope>
    <source>
        <strain evidence="3">ICMP 19430</strain>
    </source>
</reference>
<dbReference type="EMBL" id="JBHTCS010000012">
    <property type="protein sequence ID" value="MFC7448441.1"/>
    <property type="molecule type" value="Genomic_DNA"/>
</dbReference>
<dbReference type="RefSeq" id="WP_378404485.1">
    <property type="nucleotide sequence ID" value="NZ_JBHTCS010000012.1"/>
</dbReference>
<feature type="domain" description="FAS1-like dehydratase" evidence="1">
    <location>
        <begin position="8"/>
        <end position="94"/>
    </location>
</feature>
<name>A0ABW2RX86_9NOCA</name>
<proteinExistence type="predicted"/>
<sequence length="203" mass="21815">MITTTAASTVGAPFTGVTVDLERGKILEFAEATRSTHAAYRDAERPVVPPTYLCFEGFVPGSARPDLQALPAEQDCRFFGPPPRAGDRLNVHSRGSESEQLTEFRDAEGRLIADSWTHGSATDAIASGLLANYATDWLGPESVRRFRTRFLEPVAAGDTLDCSGEVLQEYVQDGEPRVDVVLTATRPGGAVAAKAWATFARAS</sequence>
<protein>
    <submittedName>
        <fullName evidence="2">MaoC family dehydratase N-terminal domain-containing protein</fullName>
    </submittedName>
</protein>
<comment type="caution">
    <text evidence="2">The sequence shown here is derived from an EMBL/GenBank/DDBJ whole genome shotgun (WGS) entry which is preliminary data.</text>
</comment>
<dbReference type="SUPFAM" id="SSF54637">
    <property type="entry name" value="Thioesterase/thiol ester dehydrase-isomerase"/>
    <property type="match status" value="2"/>
</dbReference>
<gene>
    <name evidence="2" type="ORF">ACFQS9_11135</name>
</gene>
<dbReference type="Pfam" id="PF13452">
    <property type="entry name" value="FAS1_DH_region"/>
    <property type="match status" value="1"/>
</dbReference>
<evidence type="ECO:0000313" key="3">
    <source>
        <dbReference type="Proteomes" id="UP001596484"/>
    </source>
</evidence>
<accession>A0ABW2RX86</accession>